<proteinExistence type="inferred from homology"/>
<dbReference type="FunFam" id="2.130.10.10:FF:000826">
    <property type="entry name" value="DDB1- and CUL4-associated factor 13"/>
    <property type="match status" value="1"/>
</dbReference>
<dbReference type="PROSITE" id="PS50294">
    <property type="entry name" value="WD_REPEATS_REGION"/>
    <property type="match status" value="3"/>
</dbReference>
<comment type="caution">
    <text evidence="12">The sequence shown here is derived from an EMBL/GenBank/DDBJ whole genome shotgun (WGS) entry which is preliminary data.</text>
</comment>
<dbReference type="EMBL" id="JAWJWE010000037">
    <property type="protein sequence ID" value="KAK6626400.1"/>
    <property type="molecule type" value="Genomic_DNA"/>
</dbReference>
<feature type="repeat" description="WD" evidence="9">
    <location>
        <begin position="277"/>
        <end position="310"/>
    </location>
</feature>
<dbReference type="InterPro" id="IPR051733">
    <property type="entry name" value="WD_repeat_DCAF13/WDSOF1"/>
</dbReference>
<accession>A0AAN8PLR8</accession>
<dbReference type="FunFam" id="2.130.10.10:FF:000132">
    <property type="entry name" value="DDB1- and CUL4-associated factor 13"/>
    <property type="match status" value="1"/>
</dbReference>
<dbReference type="PANTHER" id="PTHR22851:SF0">
    <property type="entry name" value="DDB1- AND CUL4-ASSOCIATED FACTOR 13"/>
    <property type="match status" value="1"/>
</dbReference>
<gene>
    <name evidence="12" type="ORF">RUM43_006711</name>
</gene>
<dbReference type="InterPro" id="IPR015943">
    <property type="entry name" value="WD40/YVTN_repeat-like_dom_sf"/>
</dbReference>
<keyword evidence="6" id="KW-0539">Nucleus</keyword>
<name>A0AAN8PLR8_POLSC</name>
<evidence type="ECO:0000256" key="2">
    <source>
        <dbReference type="ARBA" id="ARBA00005649"/>
    </source>
</evidence>
<evidence type="ECO:0000256" key="4">
    <source>
        <dbReference type="ARBA" id="ARBA00022574"/>
    </source>
</evidence>
<protein>
    <recommendedName>
        <fullName evidence="3">DDB1- and CUL4-associated factor 13</fullName>
    </recommendedName>
    <alternativeName>
        <fullName evidence="8">WD repeat and SOF domain-containing protein 1</fullName>
    </alternativeName>
</protein>
<dbReference type="GO" id="GO:0000462">
    <property type="term" value="P:maturation of SSU-rRNA from tricistronic rRNA transcript (SSU-rRNA, 5.8S rRNA, LSU-rRNA)"/>
    <property type="evidence" value="ECO:0007669"/>
    <property type="project" value="TreeGrafter"/>
</dbReference>
<evidence type="ECO:0000256" key="1">
    <source>
        <dbReference type="ARBA" id="ARBA00004604"/>
    </source>
</evidence>
<evidence type="ECO:0000313" key="12">
    <source>
        <dbReference type="EMBL" id="KAK6626400.1"/>
    </source>
</evidence>
<dbReference type="GO" id="GO:0032040">
    <property type="term" value="C:small-subunit processome"/>
    <property type="evidence" value="ECO:0007669"/>
    <property type="project" value="TreeGrafter"/>
</dbReference>
<comment type="subcellular location">
    <subcellularLocation>
        <location evidence="1">Nucleus</location>
        <location evidence="1">Nucleolus</location>
    </subcellularLocation>
</comment>
<feature type="repeat" description="WD" evidence="9">
    <location>
        <begin position="320"/>
        <end position="361"/>
    </location>
</feature>
<feature type="repeat" description="WD" evidence="9">
    <location>
        <begin position="62"/>
        <end position="104"/>
    </location>
</feature>
<dbReference type="InterPro" id="IPR036322">
    <property type="entry name" value="WD40_repeat_dom_sf"/>
</dbReference>
<evidence type="ECO:0000259" key="11">
    <source>
        <dbReference type="Pfam" id="PF04158"/>
    </source>
</evidence>
<dbReference type="InterPro" id="IPR019775">
    <property type="entry name" value="WD40_repeat_CS"/>
</dbReference>
<evidence type="ECO:0000256" key="5">
    <source>
        <dbReference type="ARBA" id="ARBA00022737"/>
    </source>
</evidence>
<dbReference type="PROSITE" id="PS00678">
    <property type="entry name" value="WD_REPEATS_1"/>
    <property type="match status" value="1"/>
</dbReference>
<dbReference type="InterPro" id="IPR007287">
    <property type="entry name" value="Sof1"/>
</dbReference>
<keyword evidence="4 9" id="KW-0853">WD repeat</keyword>
<dbReference type="PROSITE" id="PS50082">
    <property type="entry name" value="WD_REPEATS_2"/>
    <property type="match status" value="4"/>
</dbReference>
<evidence type="ECO:0000313" key="13">
    <source>
        <dbReference type="Proteomes" id="UP001372834"/>
    </source>
</evidence>
<evidence type="ECO:0000256" key="6">
    <source>
        <dbReference type="ARBA" id="ARBA00023242"/>
    </source>
</evidence>
<dbReference type="AlphaFoldDB" id="A0AAN8PLR8"/>
<evidence type="ECO:0000256" key="3">
    <source>
        <dbReference type="ARBA" id="ARBA00021762"/>
    </source>
</evidence>
<evidence type="ECO:0000256" key="10">
    <source>
        <dbReference type="SAM" id="MobiDB-lite"/>
    </source>
</evidence>
<feature type="compositionally biased region" description="Basic residues" evidence="10">
    <location>
        <begin position="416"/>
        <end position="426"/>
    </location>
</feature>
<evidence type="ECO:0000256" key="7">
    <source>
        <dbReference type="ARBA" id="ARBA00023274"/>
    </source>
</evidence>
<comment type="similarity">
    <text evidence="2">Belongs to the WD repeat DCAF13/WDSOF1 family.</text>
</comment>
<evidence type="ECO:0000256" key="8">
    <source>
        <dbReference type="ARBA" id="ARBA00032239"/>
    </source>
</evidence>
<feature type="repeat" description="WD" evidence="9">
    <location>
        <begin position="105"/>
        <end position="146"/>
    </location>
</feature>
<dbReference type="CDD" id="cd00200">
    <property type="entry name" value="WD40"/>
    <property type="match status" value="1"/>
</dbReference>
<feature type="domain" description="Sof1-like protein" evidence="11">
    <location>
        <begin position="353"/>
        <end position="437"/>
    </location>
</feature>
<dbReference type="PRINTS" id="PR00320">
    <property type="entry name" value="GPROTEINBRPT"/>
</dbReference>
<dbReference type="Pfam" id="PF04158">
    <property type="entry name" value="Sof1"/>
    <property type="match status" value="1"/>
</dbReference>
<keyword evidence="5" id="KW-0677">Repeat</keyword>
<sequence>MKVKMLSRNPDVYLRETVRDIHKVPRNFDPSLHPFEVQREYVKALNAVKLERVFAKPFVGNLDGHSDGVSCMSKHPNRLSLLLSAAYDGEVKLWNLTSRKCIRAIRAHDGYIRGTTFLPNGEHFLSVGDDKTIKMWETDPADADNVEPTDTVVSKTVVSGISHHQRDPLFATCGEICQIWEETRSEPIRTFKWGVDSLHDIAFNPVETHVLATCASDRSVILYDSRVTGPVRRIKMKLRVNKICWNPMEAFIFTGASEDYNLYTFDVRQFTTPLYVHKDHISAVIFVDYSPTGKEFVSGSYDKSIRIFDLHKSFSREIYHTKRMQRLTTVAWTMDNKYILSGSDEMNIRIWKAQASEKLGVLKPREKLSLEYSETLKVKYASHPQVSRIKRHRHVPKYIYNARSQLRMARQRILRKEANRRRHSKRGAVPFASEKESSCIGIEM</sequence>
<evidence type="ECO:0000256" key="9">
    <source>
        <dbReference type="PROSITE-ProRule" id="PRU00221"/>
    </source>
</evidence>
<organism evidence="12 13">
    <name type="scientific">Polyplax serrata</name>
    <name type="common">Common mouse louse</name>
    <dbReference type="NCBI Taxonomy" id="468196"/>
    <lineage>
        <taxon>Eukaryota</taxon>
        <taxon>Metazoa</taxon>
        <taxon>Ecdysozoa</taxon>
        <taxon>Arthropoda</taxon>
        <taxon>Hexapoda</taxon>
        <taxon>Insecta</taxon>
        <taxon>Pterygota</taxon>
        <taxon>Neoptera</taxon>
        <taxon>Paraneoptera</taxon>
        <taxon>Psocodea</taxon>
        <taxon>Troctomorpha</taxon>
        <taxon>Phthiraptera</taxon>
        <taxon>Anoplura</taxon>
        <taxon>Polyplacidae</taxon>
        <taxon>Polyplax</taxon>
    </lineage>
</organism>
<keyword evidence="7" id="KW-0687">Ribonucleoprotein</keyword>
<dbReference type="Gene3D" id="2.130.10.10">
    <property type="entry name" value="YVTN repeat-like/Quinoprotein amine dehydrogenase"/>
    <property type="match status" value="2"/>
</dbReference>
<dbReference type="InterPro" id="IPR020472">
    <property type="entry name" value="WD40_PAC1"/>
</dbReference>
<dbReference type="SMART" id="SM00320">
    <property type="entry name" value="WD40"/>
    <property type="match status" value="6"/>
</dbReference>
<reference evidence="12 13" key="1">
    <citation type="submission" date="2023-10" db="EMBL/GenBank/DDBJ databases">
        <title>Genomes of two closely related lineages of the louse Polyplax serrata with different host specificities.</title>
        <authorList>
            <person name="Martinu J."/>
            <person name="Tarabai H."/>
            <person name="Stefka J."/>
            <person name="Hypsa V."/>
        </authorList>
    </citation>
    <scope>NUCLEOTIDE SEQUENCE [LARGE SCALE GENOMIC DNA]</scope>
    <source>
        <strain evidence="12">HR10_N</strain>
    </source>
</reference>
<dbReference type="Pfam" id="PF00400">
    <property type="entry name" value="WD40"/>
    <property type="match status" value="5"/>
</dbReference>
<dbReference type="SUPFAM" id="SSF50978">
    <property type="entry name" value="WD40 repeat-like"/>
    <property type="match status" value="1"/>
</dbReference>
<feature type="region of interest" description="Disordered" evidence="10">
    <location>
        <begin position="416"/>
        <end position="444"/>
    </location>
</feature>
<dbReference type="PANTHER" id="PTHR22851">
    <property type="entry name" value="U3 SMALL NUCLEOLAR RNA U3 SNORNA ASSOCIATED PROTEIN"/>
    <property type="match status" value="1"/>
</dbReference>
<dbReference type="InterPro" id="IPR001680">
    <property type="entry name" value="WD40_rpt"/>
</dbReference>
<dbReference type="Proteomes" id="UP001372834">
    <property type="component" value="Unassembled WGS sequence"/>
</dbReference>